<dbReference type="Proteomes" id="UP000491237">
    <property type="component" value="Unassembled WGS sequence"/>
</dbReference>
<organism evidence="7 8">
    <name type="scientific">Lentilactobacillus parabuchneri</name>
    <dbReference type="NCBI Taxonomy" id="152331"/>
    <lineage>
        <taxon>Bacteria</taxon>
        <taxon>Bacillati</taxon>
        <taxon>Bacillota</taxon>
        <taxon>Bacilli</taxon>
        <taxon>Lactobacillales</taxon>
        <taxon>Lactobacillaceae</taxon>
        <taxon>Lentilactobacillus</taxon>
    </lineage>
</organism>
<accession>A0A844EBY0</accession>
<dbReference type="GO" id="GO:0140581">
    <property type="term" value="F:P-type monovalent copper transporter activity"/>
    <property type="evidence" value="ECO:0007669"/>
    <property type="project" value="UniProtKB-EC"/>
</dbReference>
<comment type="caution">
    <text evidence="7">The sequence shown here is derived from an EMBL/GenBank/DDBJ whole genome shotgun (WGS) entry which is preliminary data.</text>
</comment>
<proteinExistence type="predicted"/>
<dbReference type="InterPro" id="IPR023214">
    <property type="entry name" value="HAD_sf"/>
</dbReference>
<keyword evidence="2" id="KW-0813">Transport</keyword>
<keyword evidence="4" id="KW-0186">Copper</keyword>
<evidence type="ECO:0000256" key="2">
    <source>
        <dbReference type="ARBA" id="ARBA00022796"/>
    </source>
</evidence>
<sequence length="144" mass="14948">EFHAGLLPDDKQKIVGDYQAKGNHVMMVGDGVNDAPSLAEANIGVAIGAGTDVAIDSADVILVKSEPSDILHFLDLAKITNRKMVQNLWWGAGYNIVAIPLAAGILAFAGIILDPAVGAAVMAMSTIIVALNAMGLTAEKIQNN</sequence>
<reference evidence="7 8" key="1">
    <citation type="submission" date="2019-11" db="EMBL/GenBank/DDBJ databases">
        <title>Draft Genome Sequence of Plant Growth-Promoting Rhizosphere-Associated Bacteria.</title>
        <authorList>
            <person name="Vasilyev I.Y."/>
            <person name="Radchenko V."/>
            <person name="Ilnitskaya E.V."/>
        </authorList>
    </citation>
    <scope>NUCLEOTIDE SEQUENCE [LARGE SCALE GENOMIC DNA]</scope>
    <source>
        <strain evidence="7 8">VRA_07sq_f</strain>
    </source>
</reference>
<comment type="catalytic activity">
    <reaction evidence="5">
        <text>Cu(+)(in) + ATP + H2O = Cu(+)(out) + ADP + phosphate + H(+)</text>
        <dbReference type="Rhea" id="RHEA:25792"/>
        <dbReference type="ChEBI" id="CHEBI:15377"/>
        <dbReference type="ChEBI" id="CHEBI:15378"/>
        <dbReference type="ChEBI" id="CHEBI:30616"/>
        <dbReference type="ChEBI" id="CHEBI:43474"/>
        <dbReference type="ChEBI" id="CHEBI:49552"/>
        <dbReference type="ChEBI" id="CHEBI:456216"/>
        <dbReference type="EC" id="7.2.2.8"/>
    </reaction>
</comment>
<dbReference type="GO" id="GO:0016887">
    <property type="term" value="F:ATP hydrolysis activity"/>
    <property type="evidence" value="ECO:0007669"/>
    <property type="project" value="InterPro"/>
</dbReference>
<dbReference type="GO" id="GO:0043682">
    <property type="term" value="F:P-type divalent copper transporter activity"/>
    <property type="evidence" value="ECO:0007669"/>
    <property type="project" value="TreeGrafter"/>
</dbReference>
<keyword evidence="6" id="KW-1133">Transmembrane helix</keyword>
<dbReference type="NCBIfam" id="TIGR01494">
    <property type="entry name" value="ATPase_P-type"/>
    <property type="match status" value="1"/>
</dbReference>
<dbReference type="AlphaFoldDB" id="A0A844EBY0"/>
<dbReference type="PRINTS" id="PR00120">
    <property type="entry name" value="HATPASE"/>
</dbReference>
<dbReference type="PANTHER" id="PTHR43520">
    <property type="entry name" value="ATP7, ISOFORM B"/>
    <property type="match status" value="1"/>
</dbReference>
<evidence type="ECO:0000313" key="8">
    <source>
        <dbReference type="Proteomes" id="UP000491237"/>
    </source>
</evidence>
<evidence type="ECO:0000256" key="4">
    <source>
        <dbReference type="ARBA" id="ARBA00023008"/>
    </source>
</evidence>
<dbReference type="EC" id="7.2.2.8" evidence="1"/>
<evidence type="ECO:0000256" key="3">
    <source>
        <dbReference type="ARBA" id="ARBA00022967"/>
    </source>
</evidence>
<dbReference type="GO" id="GO:0005507">
    <property type="term" value="F:copper ion binding"/>
    <property type="evidence" value="ECO:0007669"/>
    <property type="project" value="TreeGrafter"/>
</dbReference>
<dbReference type="PANTHER" id="PTHR43520:SF8">
    <property type="entry name" value="P-TYPE CU(+) TRANSPORTER"/>
    <property type="match status" value="1"/>
</dbReference>
<keyword evidence="2" id="KW-0406">Ion transport</keyword>
<evidence type="ECO:0000313" key="7">
    <source>
        <dbReference type="EMBL" id="MSE21511.1"/>
    </source>
</evidence>
<dbReference type="InterPro" id="IPR001757">
    <property type="entry name" value="P_typ_ATPase"/>
</dbReference>
<dbReference type="GO" id="GO:0055070">
    <property type="term" value="P:copper ion homeostasis"/>
    <property type="evidence" value="ECO:0007669"/>
    <property type="project" value="TreeGrafter"/>
</dbReference>
<dbReference type="InterPro" id="IPR036412">
    <property type="entry name" value="HAD-like_sf"/>
</dbReference>
<dbReference type="Gene3D" id="3.40.50.1000">
    <property type="entry name" value="HAD superfamily/HAD-like"/>
    <property type="match status" value="1"/>
</dbReference>
<gene>
    <name evidence="7" type="ORF">GKC44_09750</name>
</gene>
<dbReference type="SUPFAM" id="SSF56784">
    <property type="entry name" value="HAD-like"/>
    <property type="match status" value="1"/>
</dbReference>
<dbReference type="GO" id="GO:0005524">
    <property type="term" value="F:ATP binding"/>
    <property type="evidence" value="ECO:0007669"/>
    <property type="project" value="InterPro"/>
</dbReference>
<name>A0A844EBY0_9LACO</name>
<dbReference type="Pfam" id="PF00702">
    <property type="entry name" value="Hydrolase"/>
    <property type="match status" value="1"/>
</dbReference>
<keyword evidence="2" id="KW-0187">Copper transport</keyword>
<keyword evidence="6" id="KW-0812">Transmembrane</keyword>
<dbReference type="EMBL" id="WKKY01000456">
    <property type="protein sequence ID" value="MSE21511.1"/>
    <property type="molecule type" value="Genomic_DNA"/>
</dbReference>
<dbReference type="GO" id="GO:0016020">
    <property type="term" value="C:membrane"/>
    <property type="evidence" value="ECO:0007669"/>
    <property type="project" value="InterPro"/>
</dbReference>
<evidence type="ECO:0000256" key="5">
    <source>
        <dbReference type="ARBA" id="ARBA00049289"/>
    </source>
</evidence>
<keyword evidence="6" id="KW-0472">Membrane</keyword>
<feature type="transmembrane region" description="Helical" evidence="6">
    <location>
        <begin position="88"/>
        <end position="113"/>
    </location>
</feature>
<dbReference type="PRINTS" id="PR00119">
    <property type="entry name" value="CATATPASE"/>
</dbReference>
<evidence type="ECO:0000256" key="1">
    <source>
        <dbReference type="ARBA" id="ARBA00012517"/>
    </source>
</evidence>
<feature type="transmembrane region" description="Helical" evidence="6">
    <location>
        <begin position="119"/>
        <end position="138"/>
    </location>
</feature>
<keyword evidence="3" id="KW-1278">Translocase</keyword>
<feature type="non-terminal residue" evidence="7">
    <location>
        <position position="1"/>
    </location>
</feature>
<evidence type="ECO:0000256" key="6">
    <source>
        <dbReference type="SAM" id="Phobius"/>
    </source>
</evidence>
<protein>
    <recommendedName>
        <fullName evidence="1">P-type Cu(+) transporter</fullName>
        <ecNumber evidence="1">7.2.2.8</ecNumber>
    </recommendedName>
</protein>